<keyword evidence="1" id="KW-0472">Membrane</keyword>
<dbReference type="KEGG" id="sshi:J5U23_03164"/>
<dbReference type="Proteomes" id="UP000694018">
    <property type="component" value="Chromosome"/>
</dbReference>
<evidence type="ECO:0000256" key="1">
    <source>
        <dbReference type="SAM" id="Phobius"/>
    </source>
</evidence>
<reference evidence="3" key="1">
    <citation type="journal article" date="2021" name="Environ. Microbiol.">
        <title>New insights into the diversity and evolution of the archaeal mobilome from three complete genomes of Saccharolobus shibatae.</title>
        <authorList>
            <person name="Medvedeva S."/>
            <person name="Brandt D."/>
            <person name="Cvirkaite-Krupovic V."/>
            <person name="Liu Y."/>
            <person name="Severinov K."/>
            <person name="Ishino S."/>
            <person name="Ishino Y."/>
            <person name="Prangishvili D."/>
            <person name="Kalinowski J."/>
            <person name="Krupovic M."/>
        </authorList>
    </citation>
    <scope>NUCLEOTIDE SEQUENCE</scope>
    <source>
        <strain evidence="3">B12</strain>
    </source>
</reference>
<evidence type="ECO:0000313" key="3">
    <source>
        <dbReference type="EMBL" id="QXJ30267.1"/>
    </source>
</evidence>
<proteinExistence type="predicted"/>
<feature type="domain" description="DUF5658" evidence="2">
    <location>
        <begin position="7"/>
        <end position="92"/>
    </location>
</feature>
<keyword evidence="1" id="KW-0812">Transmembrane</keyword>
<dbReference type="OrthoDB" id="43693at2157"/>
<evidence type="ECO:0000259" key="2">
    <source>
        <dbReference type="Pfam" id="PF18902"/>
    </source>
</evidence>
<dbReference type="GeneID" id="65564642"/>
<dbReference type="Pfam" id="PF18902">
    <property type="entry name" value="DUF5658"/>
    <property type="match status" value="1"/>
</dbReference>
<evidence type="ECO:0000313" key="4">
    <source>
        <dbReference type="Proteomes" id="UP000694018"/>
    </source>
</evidence>
<dbReference type="EMBL" id="CP077717">
    <property type="protein sequence ID" value="QXJ30267.1"/>
    <property type="molecule type" value="Genomic_DNA"/>
</dbReference>
<keyword evidence="1" id="KW-1133">Transmembrane helix</keyword>
<dbReference type="InterPro" id="IPR043717">
    <property type="entry name" value="DUF5658"/>
</dbReference>
<feature type="transmembrane region" description="Helical" evidence="1">
    <location>
        <begin position="46"/>
        <end position="64"/>
    </location>
</feature>
<dbReference type="RefSeq" id="WP_015979206.1">
    <property type="nucleotide sequence ID" value="NZ_CP077717.1"/>
</dbReference>
<organism evidence="3 4">
    <name type="scientific">Saccharolobus shibatae (strain ATCC 51178 / DSM 5389 / JCM 8931 / NBRC 15437 / B12)</name>
    <name type="common">Sulfolobus shibatae</name>
    <dbReference type="NCBI Taxonomy" id="523848"/>
    <lineage>
        <taxon>Archaea</taxon>
        <taxon>Thermoproteota</taxon>
        <taxon>Thermoprotei</taxon>
        <taxon>Sulfolobales</taxon>
        <taxon>Sulfolobaceae</taxon>
        <taxon>Saccharolobus</taxon>
    </lineage>
</organism>
<dbReference type="AlphaFoldDB" id="A0A8F5BRS6"/>
<gene>
    <name evidence="3" type="ORF">J5U23_03164</name>
</gene>
<sequence>MNLIDIILFYGFQFNDYWTTVLGLRVGAEEKNPIAGLFISSPYRLALFKFGLITIGMFILIYVVRFKTWTEIVLTVTDVVECLVTLNNTLTIRRYKRRGVRG</sequence>
<name>A0A8F5BRS6_SACSH</name>
<protein>
    <recommendedName>
        <fullName evidence="2">DUF5658 domain-containing protein</fullName>
    </recommendedName>
</protein>
<accession>A0A8F5BRS6</accession>